<keyword evidence="3" id="KW-1185">Reference proteome</keyword>
<name>A0ABN5VRE3_9ACTN</name>
<evidence type="ECO:0000313" key="3">
    <source>
        <dbReference type="Proteomes" id="UP001321542"/>
    </source>
</evidence>
<gene>
    <name evidence="2" type="ORF">SGFS_063920</name>
</gene>
<accession>A0ABN5VRE3</accession>
<feature type="region of interest" description="Disordered" evidence="1">
    <location>
        <begin position="208"/>
        <end position="248"/>
    </location>
</feature>
<protein>
    <submittedName>
        <fullName evidence="2">Uncharacterized protein</fullName>
    </submittedName>
</protein>
<evidence type="ECO:0000256" key="1">
    <source>
        <dbReference type="SAM" id="MobiDB-lite"/>
    </source>
</evidence>
<organism evidence="2 3">
    <name type="scientific">Streptomyces graminofaciens</name>
    <dbReference type="NCBI Taxonomy" id="68212"/>
    <lineage>
        <taxon>Bacteria</taxon>
        <taxon>Bacillati</taxon>
        <taxon>Actinomycetota</taxon>
        <taxon>Actinomycetes</taxon>
        <taxon>Kitasatosporales</taxon>
        <taxon>Streptomycetaceae</taxon>
        <taxon>Streptomyces</taxon>
    </lineage>
</organism>
<feature type="region of interest" description="Disordered" evidence="1">
    <location>
        <begin position="75"/>
        <end position="143"/>
    </location>
</feature>
<reference evidence="2 3" key="1">
    <citation type="journal article" date="2010" name="ChemBioChem">
        <title>Cloning and characterization of the biosynthetic gene cluster of 16-membered macrolide antibiotic FD-891: involvement of a dual functional cytochrome P450 monooxygenase catalyzing epoxidation and hydroxylation.</title>
        <authorList>
            <person name="Kudo F."/>
            <person name="Motegi A."/>
            <person name="Mizoue K."/>
            <person name="Eguchi T."/>
        </authorList>
    </citation>
    <scope>NUCLEOTIDE SEQUENCE [LARGE SCALE GENOMIC DNA]</scope>
    <source>
        <strain evidence="2 3">A-8890</strain>
    </source>
</reference>
<sequence>MTGDRVADVTGVVSVGQYPANSGEDLAEAFSTRLGRTVTYEATDPHAFFAPLAPARGEQALAAVADRYRALSTQPDHSITAERSARKLLGVPPGPLASGRPTSISDADRRRCRDAPVEAGTAVRSPPGKCSRSRTGQKRDDGRAADVAAGWIRFSVALPLVAPAADGSVPTCRRWRGCGPSGLRARPPIASAVSPRYLREGVAQDSGAAVPPAVHRATRPVRSPAERPWPSGLNSGAVMCCPPGRDPA</sequence>
<feature type="compositionally biased region" description="Basic and acidic residues" evidence="1">
    <location>
        <begin position="106"/>
        <end position="116"/>
    </location>
</feature>
<proteinExistence type="predicted"/>
<reference evidence="2 3" key="2">
    <citation type="journal article" date="2023" name="ChemBioChem">
        <title>Acyltransferase Domain Exchange between Two Independent Type I Polyketide Synthases in the Same Producer Strain of Macrolide Antibiotics.</title>
        <authorList>
            <person name="Kudo F."/>
            <person name="Kishikawa K."/>
            <person name="Tsuboi K."/>
            <person name="Kido T."/>
            <person name="Usui T."/>
            <person name="Hashimoto J."/>
            <person name="Shin-Ya K."/>
            <person name="Miyanaga A."/>
            <person name="Eguchi T."/>
        </authorList>
    </citation>
    <scope>NUCLEOTIDE SEQUENCE [LARGE SCALE GENOMIC DNA]</scope>
    <source>
        <strain evidence="2 3">A-8890</strain>
    </source>
</reference>
<dbReference type="EMBL" id="AP018448">
    <property type="protein sequence ID" value="BBC35098.1"/>
    <property type="molecule type" value="Genomic_DNA"/>
</dbReference>
<dbReference type="Proteomes" id="UP001321542">
    <property type="component" value="Chromosome"/>
</dbReference>
<evidence type="ECO:0000313" key="2">
    <source>
        <dbReference type="EMBL" id="BBC35098.1"/>
    </source>
</evidence>